<dbReference type="EMBL" id="JAZGUE010000005">
    <property type="protein sequence ID" value="KAL2266814.1"/>
    <property type="molecule type" value="Genomic_DNA"/>
</dbReference>
<dbReference type="GeneID" id="98127491"/>
<protein>
    <submittedName>
        <fullName evidence="2">Uncharacterized protein</fullName>
    </submittedName>
</protein>
<keyword evidence="1" id="KW-0732">Signal</keyword>
<proteinExistence type="predicted"/>
<comment type="caution">
    <text evidence="2">The sequence shown here is derived from an EMBL/GenBank/DDBJ whole genome shotgun (WGS) entry which is preliminary data.</text>
</comment>
<feature type="signal peptide" evidence="1">
    <location>
        <begin position="1"/>
        <end position="21"/>
    </location>
</feature>
<evidence type="ECO:0000313" key="2">
    <source>
        <dbReference type="EMBL" id="KAL2266814.1"/>
    </source>
</evidence>
<reference evidence="2 3" key="1">
    <citation type="journal article" date="2024" name="Commun. Biol.">
        <title>Comparative genomic analysis of thermophilic fungi reveals convergent evolutionary adaptations and gene losses.</title>
        <authorList>
            <person name="Steindorff A.S."/>
            <person name="Aguilar-Pontes M.V."/>
            <person name="Robinson A.J."/>
            <person name="Andreopoulos B."/>
            <person name="LaButti K."/>
            <person name="Kuo A."/>
            <person name="Mondo S."/>
            <person name="Riley R."/>
            <person name="Otillar R."/>
            <person name="Haridas S."/>
            <person name="Lipzen A."/>
            <person name="Grimwood J."/>
            <person name="Schmutz J."/>
            <person name="Clum A."/>
            <person name="Reid I.D."/>
            <person name="Moisan M.C."/>
            <person name="Butler G."/>
            <person name="Nguyen T.T.M."/>
            <person name="Dewar K."/>
            <person name="Conant G."/>
            <person name="Drula E."/>
            <person name="Henrissat B."/>
            <person name="Hansel C."/>
            <person name="Singer S."/>
            <person name="Hutchinson M.I."/>
            <person name="de Vries R.P."/>
            <person name="Natvig D.O."/>
            <person name="Powell A.J."/>
            <person name="Tsang A."/>
            <person name="Grigoriev I.V."/>
        </authorList>
    </citation>
    <scope>NUCLEOTIDE SEQUENCE [LARGE SCALE GENOMIC DNA]</scope>
    <source>
        <strain evidence="2 3">ATCC 22073</strain>
    </source>
</reference>
<organism evidence="2 3">
    <name type="scientific">Remersonia thermophila</name>
    <dbReference type="NCBI Taxonomy" id="72144"/>
    <lineage>
        <taxon>Eukaryota</taxon>
        <taxon>Fungi</taxon>
        <taxon>Dikarya</taxon>
        <taxon>Ascomycota</taxon>
        <taxon>Pezizomycotina</taxon>
        <taxon>Sordariomycetes</taxon>
        <taxon>Sordariomycetidae</taxon>
        <taxon>Sordariales</taxon>
        <taxon>Sordariales incertae sedis</taxon>
        <taxon>Remersonia</taxon>
    </lineage>
</organism>
<evidence type="ECO:0000313" key="3">
    <source>
        <dbReference type="Proteomes" id="UP001600064"/>
    </source>
</evidence>
<sequence length="196" mass="20155">MRSLSQTLLLAVAFATVGINANPVDLPANDLALACAPIKCAVHETCQVINGKPECVSKYPVKCGNAVCAQGLTCCNPSCSMCVKPGMACTQQVCKPVETLPLPEPDLPVPPLDPELPVGQRCGPSICQPGTECCNKSCGICVKPGQGCTKQLCHPVKGEVCGKTVCAAGLVCCNSSCGICAPPDGACTQQYCLDVN</sequence>
<name>A0ABR4D8W5_9PEZI</name>
<dbReference type="RefSeq" id="XP_070865541.1">
    <property type="nucleotide sequence ID" value="XM_071012847.1"/>
</dbReference>
<feature type="chain" id="PRO_5046577768" evidence="1">
    <location>
        <begin position="22"/>
        <end position="196"/>
    </location>
</feature>
<evidence type="ECO:0000256" key="1">
    <source>
        <dbReference type="SAM" id="SignalP"/>
    </source>
</evidence>
<keyword evidence="3" id="KW-1185">Reference proteome</keyword>
<dbReference type="Proteomes" id="UP001600064">
    <property type="component" value="Unassembled WGS sequence"/>
</dbReference>
<gene>
    <name evidence="2" type="ORF">VTJ83DRAFT_6166</name>
</gene>
<accession>A0ABR4D8W5</accession>